<feature type="transmembrane region" description="Helical" evidence="13">
    <location>
        <begin position="80"/>
        <end position="99"/>
    </location>
</feature>
<keyword evidence="8" id="KW-0350">Heme biosynthesis</keyword>
<evidence type="ECO:0000256" key="9">
    <source>
        <dbReference type="ARBA" id="ARBA00023136"/>
    </source>
</evidence>
<dbReference type="Proteomes" id="UP000256269">
    <property type="component" value="Unassembled WGS sequence"/>
</dbReference>
<dbReference type="GO" id="GO:0006784">
    <property type="term" value="P:heme A biosynthetic process"/>
    <property type="evidence" value="ECO:0007669"/>
    <property type="project" value="InterPro"/>
</dbReference>
<feature type="transmembrane region" description="Helical" evidence="13">
    <location>
        <begin position="276"/>
        <end position="296"/>
    </location>
</feature>
<dbReference type="InterPro" id="IPR050450">
    <property type="entry name" value="COX15/CtaA_HemeA_synthase"/>
</dbReference>
<dbReference type="EMBL" id="QUNO01000021">
    <property type="protein sequence ID" value="REH32518.1"/>
    <property type="molecule type" value="Genomic_DNA"/>
</dbReference>
<keyword evidence="9 13" id="KW-0472">Membrane</keyword>
<evidence type="ECO:0000256" key="10">
    <source>
        <dbReference type="ARBA" id="ARBA00023157"/>
    </source>
</evidence>
<feature type="region of interest" description="Disordered" evidence="12">
    <location>
        <begin position="301"/>
        <end position="324"/>
    </location>
</feature>
<dbReference type="Pfam" id="PF02628">
    <property type="entry name" value="COX15-CtaA"/>
    <property type="match status" value="1"/>
</dbReference>
<dbReference type="RefSeq" id="WP_116180647.1">
    <property type="nucleotide sequence ID" value="NZ_CP144375.1"/>
</dbReference>
<evidence type="ECO:0000313" key="15">
    <source>
        <dbReference type="Proteomes" id="UP000256269"/>
    </source>
</evidence>
<protein>
    <submittedName>
        <fullName evidence="14">Cytochrome c oxidase assembly protein subunit 15</fullName>
    </submittedName>
</protein>
<evidence type="ECO:0000313" key="14">
    <source>
        <dbReference type="EMBL" id="REH32518.1"/>
    </source>
</evidence>
<feature type="transmembrane region" description="Helical" evidence="13">
    <location>
        <begin position="217"/>
        <end position="239"/>
    </location>
</feature>
<keyword evidence="6" id="KW-0560">Oxidoreductase</keyword>
<comment type="caution">
    <text evidence="14">The sequence shown here is derived from an EMBL/GenBank/DDBJ whole genome shotgun (WGS) entry which is preliminary data.</text>
</comment>
<evidence type="ECO:0000256" key="13">
    <source>
        <dbReference type="SAM" id="Phobius"/>
    </source>
</evidence>
<evidence type="ECO:0000256" key="3">
    <source>
        <dbReference type="ARBA" id="ARBA00022692"/>
    </source>
</evidence>
<feature type="transmembrane region" description="Helical" evidence="13">
    <location>
        <begin position="134"/>
        <end position="155"/>
    </location>
</feature>
<evidence type="ECO:0000256" key="6">
    <source>
        <dbReference type="ARBA" id="ARBA00023002"/>
    </source>
</evidence>
<dbReference type="InterPro" id="IPR003780">
    <property type="entry name" value="COX15/CtaA_fam"/>
</dbReference>
<evidence type="ECO:0000256" key="12">
    <source>
        <dbReference type="SAM" id="MobiDB-lite"/>
    </source>
</evidence>
<reference evidence="14 15" key="1">
    <citation type="submission" date="2018-08" db="EMBL/GenBank/DDBJ databases">
        <title>Genomic Encyclopedia of Archaeal and Bacterial Type Strains, Phase II (KMG-II): from individual species to whole genera.</title>
        <authorList>
            <person name="Goeker M."/>
        </authorList>
    </citation>
    <scope>NUCLEOTIDE SEQUENCE [LARGE SCALE GENOMIC DNA]</scope>
    <source>
        <strain evidence="14 15">DSM 45791</strain>
    </source>
</reference>
<accession>A0A3E0GYY8</accession>
<comment type="subcellular location">
    <subcellularLocation>
        <location evidence="1">Membrane</location>
        <topology evidence="1">Multi-pass membrane protein</topology>
    </subcellularLocation>
</comment>
<keyword evidence="10" id="KW-1015">Disulfide bond</keyword>
<dbReference type="GO" id="GO:0046872">
    <property type="term" value="F:metal ion binding"/>
    <property type="evidence" value="ECO:0007669"/>
    <property type="project" value="UniProtKB-KW"/>
</dbReference>
<keyword evidence="4" id="KW-0479">Metal-binding</keyword>
<feature type="transmembrane region" description="Helical" evidence="13">
    <location>
        <begin position="20"/>
        <end position="39"/>
    </location>
</feature>
<proteinExistence type="predicted"/>
<evidence type="ECO:0000256" key="4">
    <source>
        <dbReference type="ARBA" id="ARBA00022723"/>
    </source>
</evidence>
<feature type="compositionally biased region" description="Low complexity" evidence="12">
    <location>
        <begin position="304"/>
        <end position="324"/>
    </location>
</feature>
<sequence>MSTPSLLSRVPSPSRAVQRLITGAAVVTQAGIAVTGAVVRVTGSGLGCTTWPQCQPGSLVPVADPVGGQAHQWIEFTNRLLGGGLGVVSALCVLMALFAKPLRRRVLVLALMMPLGVVAQAVIGGMTVLTGLQWWVVALHFLASMPLIWLAVLLFKAVGEGDEKPRPLLPRPLLGLQLAQAVMVGVILIAGTLVTSAGPHSGDIHTPRLELPISALAQAHADLVFLLMGSLFALGFGMRIKDATRDQWRRYWVLVAVVLAQGVVGLVQYWTGVPDILVLVHVLGATLVLVAGASLWTASRTRGPAPVATRPEPATTPEPELATH</sequence>
<comment type="pathway">
    <text evidence="11">Porphyrin-containing compound metabolism.</text>
</comment>
<dbReference type="OrthoDB" id="5241540at2"/>
<keyword evidence="3 13" id="KW-0812">Transmembrane</keyword>
<feature type="transmembrane region" description="Helical" evidence="13">
    <location>
        <begin position="251"/>
        <end position="270"/>
    </location>
</feature>
<organism evidence="14 15">
    <name type="scientific">Kutzneria buriramensis</name>
    <dbReference type="NCBI Taxonomy" id="1045776"/>
    <lineage>
        <taxon>Bacteria</taxon>
        <taxon>Bacillati</taxon>
        <taxon>Actinomycetota</taxon>
        <taxon>Actinomycetes</taxon>
        <taxon>Pseudonocardiales</taxon>
        <taxon>Pseudonocardiaceae</taxon>
        <taxon>Kutzneria</taxon>
    </lineage>
</organism>
<keyword evidence="5 13" id="KW-1133">Transmembrane helix</keyword>
<feature type="transmembrane region" description="Helical" evidence="13">
    <location>
        <begin position="106"/>
        <end position="128"/>
    </location>
</feature>
<evidence type="ECO:0000256" key="1">
    <source>
        <dbReference type="ARBA" id="ARBA00004141"/>
    </source>
</evidence>
<dbReference type="GO" id="GO:0016491">
    <property type="term" value="F:oxidoreductase activity"/>
    <property type="evidence" value="ECO:0007669"/>
    <property type="project" value="UniProtKB-KW"/>
</dbReference>
<dbReference type="PANTHER" id="PTHR35457:SF1">
    <property type="entry name" value="HEME A SYNTHASE"/>
    <property type="match status" value="1"/>
</dbReference>
<evidence type="ECO:0000256" key="11">
    <source>
        <dbReference type="ARBA" id="ARBA00023444"/>
    </source>
</evidence>
<evidence type="ECO:0000256" key="2">
    <source>
        <dbReference type="ARBA" id="ARBA00022475"/>
    </source>
</evidence>
<keyword evidence="15" id="KW-1185">Reference proteome</keyword>
<dbReference type="AlphaFoldDB" id="A0A3E0GYY8"/>
<dbReference type="GO" id="GO:0016020">
    <property type="term" value="C:membrane"/>
    <property type="evidence" value="ECO:0007669"/>
    <property type="project" value="UniProtKB-SubCell"/>
</dbReference>
<gene>
    <name evidence="14" type="ORF">BCF44_12166</name>
</gene>
<name>A0A3E0GYY8_9PSEU</name>
<evidence type="ECO:0000256" key="8">
    <source>
        <dbReference type="ARBA" id="ARBA00023133"/>
    </source>
</evidence>
<feature type="transmembrane region" description="Helical" evidence="13">
    <location>
        <begin position="176"/>
        <end position="197"/>
    </location>
</feature>
<keyword evidence="2" id="KW-1003">Cell membrane</keyword>
<evidence type="ECO:0000256" key="7">
    <source>
        <dbReference type="ARBA" id="ARBA00023004"/>
    </source>
</evidence>
<keyword evidence="7" id="KW-0408">Iron</keyword>
<evidence type="ECO:0000256" key="5">
    <source>
        <dbReference type="ARBA" id="ARBA00022989"/>
    </source>
</evidence>
<dbReference type="PANTHER" id="PTHR35457">
    <property type="entry name" value="HEME A SYNTHASE"/>
    <property type="match status" value="1"/>
</dbReference>